<dbReference type="GO" id="GO:0016491">
    <property type="term" value="F:oxidoreductase activity"/>
    <property type="evidence" value="ECO:0007669"/>
    <property type="project" value="UniProtKB-KW"/>
</dbReference>
<dbReference type="GO" id="GO:0043386">
    <property type="term" value="P:mycotoxin biosynthetic process"/>
    <property type="evidence" value="ECO:0007669"/>
    <property type="project" value="InterPro"/>
</dbReference>
<gene>
    <name evidence="5" type="ORF">PISL3812_08714</name>
</gene>
<dbReference type="STRING" id="28573.A0A0U1M7P6"/>
<evidence type="ECO:0000313" key="5">
    <source>
        <dbReference type="EMBL" id="CRG91664.1"/>
    </source>
</evidence>
<dbReference type="PANTHER" id="PTHR33365">
    <property type="entry name" value="YALI0B05434P"/>
    <property type="match status" value="1"/>
</dbReference>
<proteinExistence type="inferred from homology"/>
<dbReference type="PANTHER" id="PTHR33365:SF11">
    <property type="entry name" value="TAT PATHWAY SIGNAL SEQUENCE"/>
    <property type="match status" value="1"/>
</dbReference>
<accession>A0A0U1M7P6</accession>
<evidence type="ECO:0000256" key="1">
    <source>
        <dbReference type="ARBA" id="ARBA00004685"/>
    </source>
</evidence>
<dbReference type="Pfam" id="PF11807">
    <property type="entry name" value="UstYa"/>
    <property type="match status" value="1"/>
</dbReference>
<dbReference type="OrthoDB" id="4402908at2759"/>
<comment type="pathway">
    <text evidence="1">Mycotoxin biosynthesis.</text>
</comment>
<keyword evidence="2" id="KW-0560">Oxidoreductase</keyword>
<sequence length="257" mass="29337">MQFTKSILALFLGSVMLAAAAPSAEPAGAVVASCARETIGCYMVYWNGREWEAFNEEVVEKVPTVEVTFKPHPEFSNLTDPVSTRLWHDMLHHGHIFVDDATRYSMEPGIPVSEHGERLIVSGLHGLHCLRTLRNEMTMLMLGHPLETGTKHHAHNHPGRPDHCFDYLRQLIMCNLDLTYESARVDLDGKRRVADGWGTVHQCKDWSAVNEWMLKNLEWELSMDDWHEPDHNKPEGQDDLYGDVYPLYSPLYNKTCP</sequence>
<feature type="signal peptide" evidence="4">
    <location>
        <begin position="1"/>
        <end position="20"/>
    </location>
</feature>
<evidence type="ECO:0000256" key="2">
    <source>
        <dbReference type="ARBA" id="ARBA00023002"/>
    </source>
</evidence>
<keyword evidence="4" id="KW-0732">Signal</keyword>
<keyword evidence="6" id="KW-1185">Reference proteome</keyword>
<dbReference type="Proteomes" id="UP000054383">
    <property type="component" value="Unassembled WGS sequence"/>
</dbReference>
<organism evidence="5 6">
    <name type="scientific">Talaromyces islandicus</name>
    <name type="common">Penicillium islandicum</name>
    <dbReference type="NCBI Taxonomy" id="28573"/>
    <lineage>
        <taxon>Eukaryota</taxon>
        <taxon>Fungi</taxon>
        <taxon>Dikarya</taxon>
        <taxon>Ascomycota</taxon>
        <taxon>Pezizomycotina</taxon>
        <taxon>Eurotiomycetes</taxon>
        <taxon>Eurotiomycetidae</taxon>
        <taxon>Eurotiales</taxon>
        <taxon>Trichocomaceae</taxon>
        <taxon>Talaromyces</taxon>
        <taxon>Talaromyces sect. Islandici</taxon>
    </lineage>
</organism>
<comment type="similarity">
    <text evidence="3">Belongs to the ustYa family.</text>
</comment>
<dbReference type="OMA" id="TYESARV"/>
<reference evidence="5 6" key="1">
    <citation type="submission" date="2015-04" db="EMBL/GenBank/DDBJ databases">
        <authorList>
            <person name="Syromyatnikov M.Y."/>
            <person name="Popov V.N."/>
        </authorList>
    </citation>
    <scope>NUCLEOTIDE SEQUENCE [LARGE SCALE GENOMIC DNA]</scope>
    <source>
        <strain evidence="5">WF-38-12</strain>
    </source>
</reference>
<evidence type="ECO:0000256" key="4">
    <source>
        <dbReference type="SAM" id="SignalP"/>
    </source>
</evidence>
<feature type="chain" id="PRO_5006711650" evidence="4">
    <location>
        <begin position="21"/>
        <end position="257"/>
    </location>
</feature>
<dbReference type="AlphaFoldDB" id="A0A0U1M7P6"/>
<dbReference type="InterPro" id="IPR021765">
    <property type="entry name" value="UstYa-like"/>
</dbReference>
<name>A0A0U1M7P6_TALIS</name>
<evidence type="ECO:0000256" key="3">
    <source>
        <dbReference type="ARBA" id="ARBA00035112"/>
    </source>
</evidence>
<dbReference type="EMBL" id="CVMT01000010">
    <property type="protein sequence ID" value="CRG91664.1"/>
    <property type="molecule type" value="Genomic_DNA"/>
</dbReference>
<evidence type="ECO:0000313" key="6">
    <source>
        <dbReference type="Proteomes" id="UP000054383"/>
    </source>
</evidence>
<protein>
    <submittedName>
        <fullName evidence="5">Uncharacterized protein</fullName>
    </submittedName>
</protein>